<dbReference type="InterPro" id="IPR016024">
    <property type="entry name" value="ARM-type_fold"/>
</dbReference>
<dbReference type="InterPro" id="IPR011989">
    <property type="entry name" value="ARM-like"/>
</dbReference>
<reference evidence="10" key="1">
    <citation type="submission" date="2025-08" db="UniProtKB">
        <authorList>
            <consortium name="RefSeq"/>
        </authorList>
    </citation>
    <scope>IDENTIFICATION</scope>
    <source>
        <strain evidence="10">OHB3-1</strain>
    </source>
</reference>
<dbReference type="Gene3D" id="1.25.10.10">
    <property type="entry name" value="Leucine-rich Repeat Variant"/>
    <property type="match status" value="1"/>
</dbReference>
<dbReference type="Pfam" id="PF14796">
    <property type="entry name" value="AP3B1_C"/>
    <property type="match status" value="1"/>
</dbReference>
<feature type="compositionally biased region" description="Acidic residues" evidence="6">
    <location>
        <begin position="590"/>
        <end position="614"/>
    </location>
</feature>
<evidence type="ECO:0000313" key="9">
    <source>
        <dbReference type="Proteomes" id="UP000504603"/>
    </source>
</evidence>
<evidence type="ECO:0000313" key="10">
    <source>
        <dbReference type="RefSeq" id="XP_022139029.1"/>
    </source>
</evidence>
<feature type="compositionally biased region" description="Low complexity" evidence="6">
    <location>
        <begin position="615"/>
        <end position="627"/>
    </location>
</feature>
<feature type="domain" description="AP-3 complex subunit beta C-terminal" evidence="8">
    <location>
        <begin position="676"/>
        <end position="830"/>
    </location>
</feature>
<evidence type="ECO:0000259" key="8">
    <source>
        <dbReference type="SMART" id="SM01355"/>
    </source>
</evidence>
<keyword evidence="7" id="KW-0732">Signal</keyword>
<feature type="chain" id="PRO_5026912441" evidence="7">
    <location>
        <begin position="23"/>
        <end position="1003"/>
    </location>
</feature>
<keyword evidence="5" id="KW-0472">Membrane</keyword>
<dbReference type="GO" id="GO:0012505">
    <property type="term" value="C:endomembrane system"/>
    <property type="evidence" value="ECO:0007669"/>
    <property type="project" value="UniProtKB-SubCell"/>
</dbReference>
<feature type="signal peptide" evidence="7">
    <location>
        <begin position="1"/>
        <end position="22"/>
    </location>
</feature>
<dbReference type="GO" id="GO:0016192">
    <property type="term" value="P:vesicle-mediated transport"/>
    <property type="evidence" value="ECO:0007669"/>
    <property type="project" value="InterPro"/>
</dbReference>
<keyword evidence="4" id="KW-0653">Protein transport</keyword>
<dbReference type="SUPFAM" id="SSF48371">
    <property type="entry name" value="ARM repeat"/>
    <property type="match status" value="1"/>
</dbReference>
<comment type="subcellular location">
    <subcellularLocation>
        <location evidence="1">Endomembrane system</location>
    </subcellularLocation>
</comment>
<evidence type="ECO:0000256" key="5">
    <source>
        <dbReference type="ARBA" id="ARBA00023136"/>
    </source>
</evidence>
<dbReference type="AlphaFoldDB" id="A0A6J1CBR8"/>
<dbReference type="Proteomes" id="UP000504603">
    <property type="component" value="Unplaced"/>
</dbReference>
<proteinExistence type="inferred from homology"/>
<evidence type="ECO:0000256" key="1">
    <source>
        <dbReference type="ARBA" id="ARBA00004308"/>
    </source>
</evidence>
<sequence>MAGIRLHAIAPLVLVAVRKCARDPSVYVRKCAANALPKLHDLRLEENGSDIKETVQILLSDSSPGVIGAAAAAFASICPNDLTLIGRNYRRLCEVLPDVEEWGQIILIGILLRYVVASFGLVRESIMHSLQPAEKNYSSEKNGFANNLTSAKEDSEMNGFCDTALTNMISRCYTEGPDEYLSRLSYSNEVFPKLNDGHFVSSKENDDIRILLQCTSPLLWSNNSAVVLAAASVHWIMAPRENIKRIVKPLVFLLRSCDAAKYVALCNIQVFAKAMPSLFAPRYEDFFICSSDSYQVKALKLEILSYIATDSSILPIFNEFQDYIRNPNRRFAADTVAAIGLCAGRLPKIAKMCLDGLLSLLRQETSACDNGTMDGEAAVLIQAITSIKFIVKKDPASHEKVIIQLIRGLDSVKVPAARAMIIWMVGEYSTLGDIIPRMLVIVAKYLARSFISEALETKLQILNSMVKVLLRAKGEDMLTFKIILGYMLEVGKCDLNYDLRDRAAFIQKILSSHLDNEVPEESLSKPRDQSWALADCIFGGQLKAIQPEPINYRFYLPGSLSQIVFHAAPGYEPLPKPCTLGQAVSTSGDEAVETDSYNTDDTESSSGSLDEESASDSNSQHSFSGSSGRDGSYGANHQQENDDADPLIQLSDHGNSHKIENGASPSSSTDLDELMSKNALESWLNEQPNLSGLSTSEKTEVRRSSARISISDLGKHVTRKNYQLLDPAKGNGLNVEYSFSSQTSNISPLHVCIEVSFKNCSTEPMTEIMLSLEESDKLIDPKDEALVGTESSSTSNSTVTPPVSMENIDSLGPDQMINRILEVQFHHHLLPMKLNLYCNGRKHPVKLHPDIGYFVRPLPMDIEAFTAKESQLPGMFEYMRRGTFTDHLGKLNNGKGDDPIEEDKFLLICKSLALKMLSNANVFLISMELPVAALLDDATGLCLRFSAEILSNSIPCLVTLTVEGKCLEPLLVTVKVNCEETVFGLNFLNRIVNFLGSPPVPNQ</sequence>
<accession>A0A6J1CBR8</accession>
<evidence type="ECO:0000256" key="4">
    <source>
        <dbReference type="ARBA" id="ARBA00022927"/>
    </source>
</evidence>
<dbReference type="SMART" id="SM01355">
    <property type="entry name" value="AP3B1_C"/>
    <property type="match status" value="1"/>
</dbReference>
<feature type="region of interest" description="Disordered" evidence="6">
    <location>
        <begin position="581"/>
        <end position="672"/>
    </location>
</feature>
<evidence type="ECO:0000256" key="2">
    <source>
        <dbReference type="ARBA" id="ARBA00006613"/>
    </source>
</evidence>
<dbReference type="GeneID" id="111010058"/>
<evidence type="ECO:0000256" key="3">
    <source>
        <dbReference type="ARBA" id="ARBA00022448"/>
    </source>
</evidence>
<keyword evidence="3" id="KW-0813">Transport</keyword>
<dbReference type="InterPro" id="IPR029390">
    <property type="entry name" value="AP3B_C"/>
</dbReference>
<organism evidence="9 10">
    <name type="scientific">Momordica charantia</name>
    <name type="common">Bitter gourd</name>
    <name type="synonym">Balsam pear</name>
    <dbReference type="NCBI Taxonomy" id="3673"/>
    <lineage>
        <taxon>Eukaryota</taxon>
        <taxon>Viridiplantae</taxon>
        <taxon>Streptophyta</taxon>
        <taxon>Embryophyta</taxon>
        <taxon>Tracheophyta</taxon>
        <taxon>Spermatophyta</taxon>
        <taxon>Magnoliopsida</taxon>
        <taxon>eudicotyledons</taxon>
        <taxon>Gunneridae</taxon>
        <taxon>Pentapetalae</taxon>
        <taxon>rosids</taxon>
        <taxon>fabids</taxon>
        <taxon>Cucurbitales</taxon>
        <taxon>Cucurbitaceae</taxon>
        <taxon>Momordiceae</taxon>
        <taxon>Momordica</taxon>
    </lineage>
</organism>
<gene>
    <name evidence="10" type="primary">LOC111010058</name>
</gene>
<evidence type="ECO:0000256" key="7">
    <source>
        <dbReference type="SAM" id="SignalP"/>
    </source>
</evidence>
<name>A0A6J1CBR8_MOMCH</name>
<dbReference type="RefSeq" id="XP_022139029.1">
    <property type="nucleotide sequence ID" value="XM_022283337.1"/>
</dbReference>
<dbReference type="PANTHER" id="PTHR11134">
    <property type="entry name" value="ADAPTOR COMPLEX SUBUNIT BETA FAMILY MEMBER"/>
    <property type="match status" value="1"/>
</dbReference>
<keyword evidence="9" id="KW-1185">Reference proteome</keyword>
<comment type="similarity">
    <text evidence="2">Belongs to the adaptor complexes large subunit family.</text>
</comment>
<dbReference type="InterPro" id="IPR026739">
    <property type="entry name" value="AP_beta"/>
</dbReference>
<dbReference type="GO" id="GO:0006886">
    <property type="term" value="P:intracellular protein transport"/>
    <property type="evidence" value="ECO:0007669"/>
    <property type="project" value="InterPro"/>
</dbReference>
<dbReference type="Pfam" id="PF01602">
    <property type="entry name" value="Adaptin_N"/>
    <property type="match status" value="1"/>
</dbReference>
<dbReference type="InterPro" id="IPR002553">
    <property type="entry name" value="Clathrin/coatomer_adapt-like_N"/>
</dbReference>
<dbReference type="GO" id="GO:0030117">
    <property type="term" value="C:membrane coat"/>
    <property type="evidence" value="ECO:0007669"/>
    <property type="project" value="InterPro"/>
</dbReference>
<evidence type="ECO:0000256" key="6">
    <source>
        <dbReference type="SAM" id="MobiDB-lite"/>
    </source>
</evidence>
<protein>
    <submittedName>
        <fullName evidence="10">AP3-complex subunit beta-A isoform X2</fullName>
    </submittedName>
</protein>